<sequence>MMRTPHQHDICVSSSVVTVAVGHGCEDVCFRPRNMHVVSNSFCSSPPRPCTWREAIDELCRTRLRTMLVIFRKIGRSGKRSSRRCHRSRGPLGPPRVAQARTNLCGTRTNTGLFNRLVQRQTQRNLFGLGSPLQTGARKSALDPALHWRYHHMLDPMRCEMRVLEGQVECRRRVTVTLLTC</sequence>
<dbReference type="OrthoDB" id="10499938at2759"/>
<dbReference type="Proteomes" id="UP000799538">
    <property type="component" value="Unassembled WGS sequence"/>
</dbReference>
<keyword evidence="2" id="KW-1185">Reference proteome</keyword>
<proteinExistence type="predicted"/>
<accession>A0A6A6G973</accession>
<evidence type="ECO:0000313" key="1">
    <source>
        <dbReference type="EMBL" id="KAF2222227.1"/>
    </source>
</evidence>
<organism evidence="1 2">
    <name type="scientific">Elsinoe ampelina</name>
    <dbReference type="NCBI Taxonomy" id="302913"/>
    <lineage>
        <taxon>Eukaryota</taxon>
        <taxon>Fungi</taxon>
        <taxon>Dikarya</taxon>
        <taxon>Ascomycota</taxon>
        <taxon>Pezizomycotina</taxon>
        <taxon>Dothideomycetes</taxon>
        <taxon>Dothideomycetidae</taxon>
        <taxon>Myriangiales</taxon>
        <taxon>Elsinoaceae</taxon>
        <taxon>Elsinoe</taxon>
    </lineage>
</organism>
<reference evidence="2" key="1">
    <citation type="journal article" date="2020" name="Stud. Mycol.">
        <title>101 Dothideomycetes genomes: A test case for predicting lifestyles and emergence of pathogens.</title>
        <authorList>
            <person name="Haridas S."/>
            <person name="Albert R."/>
            <person name="Binder M."/>
            <person name="Bloem J."/>
            <person name="LaButti K."/>
            <person name="Salamov A."/>
            <person name="Andreopoulos B."/>
            <person name="Baker S."/>
            <person name="Barry K."/>
            <person name="Bills G."/>
            <person name="Bluhm B."/>
            <person name="Cannon C."/>
            <person name="Castanera R."/>
            <person name="Culley D."/>
            <person name="Daum C."/>
            <person name="Ezra D."/>
            <person name="Gonzalez J."/>
            <person name="Henrissat B."/>
            <person name="Kuo A."/>
            <person name="Liang C."/>
            <person name="Lipzen A."/>
            <person name="Lutzoni F."/>
            <person name="Magnuson J."/>
            <person name="Mondo S."/>
            <person name="Nolan M."/>
            <person name="Ohm R."/>
            <person name="Pangilinan J."/>
            <person name="Park H.-J."/>
            <person name="Ramirez L."/>
            <person name="Alfaro M."/>
            <person name="Sun H."/>
            <person name="Tritt A."/>
            <person name="Yoshinaga Y."/>
            <person name="Zwiers L.-H."/>
            <person name="Turgeon B."/>
            <person name="Goodwin S."/>
            <person name="Spatafora J."/>
            <person name="Crous P."/>
            <person name="Grigoriev I."/>
        </authorList>
    </citation>
    <scope>NUCLEOTIDE SEQUENCE [LARGE SCALE GENOMIC DNA]</scope>
    <source>
        <strain evidence="2">CECT 20119</strain>
    </source>
</reference>
<evidence type="ECO:0000313" key="2">
    <source>
        <dbReference type="Proteomes" id="UP000799538"/>
    </source>
</evidence>
<gene>
    <name evidence="1" type="ORF">BDZ85DRAFT_125384</name>
</gene>
<dbReference type="EMBL" id="ML992508">
    <property type="protein sequence ID" value="KAF2222227.1"/>
    <property type="molecule type" value="Genomic_DNA"/>
</dbReference>
<name>A0A6A6G973_9PEZI</name>
<protein>
    <submittedName>
        <fullName evidence="1">Uncharacterized protein</fullName>
    </submittedName>
</protein>
<dbReference type="AlphaFoldDB" id="A0A6A6G973"/>